<evidence type="ECO:0000313" key="4">
    <source>
        <dbReference type="Proteomes" id="UP000609346"/>
    </source>
</evidence>
<feature type="chain" id="PRO_5047249245" evidence="2">
    <location>
        <begin position="37"/>
        <end position="405"/>
    </location>
</feature>
<feature type="region of interest" description="Disordered" evidence="1">
    <location>
        <begin position="39"/>
        <end position="70"/>
    </location>
</feature>
<feature type="signal peptide" evidence="2">
    <location>
        <begin position="1"/>
        <end position="36"/>
    </location>
</feature>
<dbReference type="Proteomes" id="UP000609346">
    <property type="component" value="Unassembled WGS sequence"/>
</dbReference>
<evidence type="ECO:0000256" key="2">
    <source>
        <dbReference type="SAM" id="SignalP"/>
    </source>
</evidence>
<feature type="compositionally biased region" description="Basic and acidic residues" evidence="1">
    <location>
        <begin position="376"/>
        <end position="387"/>
    </location>
</feature>
<accession>A0ABR8MRX4</accession>
<dbReference type="RefSeq" id="WP_191201609.1">
    <property type="nucleotide sequence ID" value="NZ_JACXZA010000001.1"/>
</dbReference>
<dbReference type="EMBL" id="JACXZA010000001">
    <property type="protein sequence ID" value="MBD3917294.1"/>
    <property type="molecule type" value="Genomic_DNA"/>
</dbReference>
<sequence>MKSRSATIRRYGKTLSALVLSLTLTGGLAATSSVFAASDDSTTSTTQQAGKSGKGMFGNSGKRGGGQGHEAHGFQTAAIEQKIADYLKLSLADLREKQQTQSLAEIAASLNINRDTLKAQLVAWIEAALPAGSSTSTSSNQDKPAIDASTIADKMLDSKGAAFKGGDFRGKGGGRAGFGFGIAADELASLIGITADQLKEEQEAGKTAAEIAEANGVTREALKAKLVAWLDEHKSTAPAASTDTTTTDTKKQPAWDSSAIADQILDNGPRQGGGHGREFGGGHGGFGFAYDSAAIASALGVTEDELKTARQSGKSIADVAVDKGIAVDKVEQAIVGSLTAKLDSELSSGKITQEQYDKQAGQLSAIAEKIVNRSKPAGDKAGRQQEKRGHKANSAADSASTDTSA</sequence>
<feature type="region of interest" description="Disordered" evidence="1">
    <location>
        <begin position="367"/>
        <end position="405"/>
    </location>
</feature>
<organism evidence="3 4">
    <name type="scientific">Paenibacillus terricola</name>
    <dbReference type="NCBI Taxonomy" id="2763503"/>
    <lineage>
        <taxon>Bacteria</taxon>
        <taxon>Bacillati</taxon>
        <taxon>Bacillota</taxon>
        <taxon>Bacilli</taxon>
        <taxon>Bacillales</taxon>
        <taxon>Paenibacillaceae</taxon>
        <taxon>Paenibacillus</taxon>
    </lineage>
</organism>
<reference evidence="3 4" key="1">
    <citation type="submission" date="2020-09" db="EMBL/GenBank/DDBJ databases">
        <title>Paenibacillus sp. strain PR3 16S rRNA gene Genome sequencing and assembly.</title>
        <authorList>
            <person name="Kim J."/>
        </authorList>
    </citation>
    <scope>NUCLEOTIDE SEQUENCE [LARGE SCALE GENOMIC DNA]</scope>
    <source>
        <strain evidence="3 4">PR3</strain>
    </source>
</reference>
<keyword evidence="2" id="KW-0732">Signal</keyword>
<keyword evidence="4" id="KW-1185">Reference proteome</keyword>
<evidence type="ECO:0000256" key="1">
    <source>
        <dbReference type="SAM" id="MobiDB-lite"/>
    </source>
</evidence>
<name>A0ABR8MRX4_9BACL</name>
<comment type="caution">
    <text evidence="3">The sequence shown here is derived from an EMBL/GenBank/DDBJ whole genome shotgun (WGS) entry which is preliminary data.</text>
</comment>
<feature type="compositionally biased region" description="Low complexity" evidence="1">
    <location>
        <begin position="39"/>
        <end position="49"/>
    </location>
</feature>
<gene>
    <name evidence="3" type="ORF">H8B09_00890</name>
</gene>
<protein>
    <submittedName>
        <fullName evidence="3">Uncharacterized protein</fullName>
    </submittedName>
</protein>
<feature type="compositionally biased region" description="Gly residues" evidence="1">
    <location>
        <begin position="52"/>
        <end position="68"/>
    </location>
</feature>
<evidence type="ECO:0000313" key="3">
    <source>
        <dbReference type="EMBL" id="MBD3917294.1"/>
    </source>
</evidence>
<feature type="compositionally biased region" description="Low complexity" evidence="1">
    <location>
        <begin position="394"/>
        <end position="405"/>
    </location>
</feature>
<proteinExistence type="predicted"/>